<dbReference type="EC" id="1.1.-.-" evidence="7"/>
<proteinExistence type="inferred from homology"/>
<keyword evidence="4 7" id="KW-0560">Oxidoreductase</keyword>
<dbReference type="Pfam" id="PF00107">
    <property type="entry name" value="ADH_zinc_N"/>
    <property type="match status" value="1"/>
</dbReference>
<dbReference type="GO" id="GO:0016491">
    <property type="term" value="F:oxidoreductase activity"/>
    <property type="evidence" value="ECO:0007669"/>
    <property type="project" value="UniProtKB-KW"/>
</dbReference>
<protein>
    <submittedName>
        <fullName evidence="7">NAD(P)-dependent alcohol dehydrogenase</fullName>
        <ecNumber evidence="7">1.1.-.-</ecNumber>
    </submittedName>
</protein>
<dbReference type="RefSeq" id="WP_375353661.1">
    <property type="nucleotide sequence ID" value="NZ_JBHHMI010000003.1"/>
</dbReference>
<name>A0ABV5AQ24_9BACL</name>
<evidence type="ECO:0000259" key="6">
    <source>
        <dbReference type="SMART" id="SM00829"/>
    </source>
</evidence>
<evidence type="ECO:0000313" key="8">
    <source>
        <dbReference type="Proteomes" id="UP001580346"/>
    </source>
</evidence>
<dbReference type="InterPro" id="IPR036291">
    <property type="entry name" value="NAD(P)-bd_dom_sf"/>
</dbReference>
<dbReference type="EMBL" id="JBHHMI010000003">
    <property type="protein sequence ID" value="MFB5266095.1"/>
    <property type="molecule type" value="Genomic_DNA"/>
</dbReference>
<dbReference type="InterPro" id="IPR002328">
    <property type="entry name" value="ADH_Zn_CS"/>
</dbReference>
<comment type="similarity">
    <text evidence="5">Belongs to the zinc-containing alcohol dehydrogenase family.</text>
</comment>
<keyword evidence="2 5" id="KW-0479">Metal-binding</keyword>
<dbReference type="Gene3D" id="3.40.50.720">
    <property type="entry name" value="NAD(P)-binding Rossmann-like Domain"/>
    <property type="match status" value="1"/>
</dbReference>
<dbReference type="Pfam" id="PF08240">
    <property type="entry name" value="ADH_N"/>
    <property type="match status" value="1"/>
</dbReference>
<comment type="cofactor">
    <cofactor evidence="1 5">
        <name>Zn(2+)</name>
        <dbReference type="ChEBI" id="CHEBI:29105"/>
    </cofactor>
</comment>
<sequence>MYAVKVIKFDFSKERENMCKTSVLSASGIKAPFEKTTIERRELRPDDVLIDIKFSGICHSDIHSVHGEWGGGIFPMVPGHEIAGVVAAVGSEVTKFAVGERVGVGCFVDSCGECEYCLKGEEQYCTKGVVQTYNALDYDGNPTYGGYSQKIVVTERFVVRIPDSLELDVASPLLCAGITTYSPLKHWNVGPGKKVAILGVGGLGHLAIQYAHALGAEVTVLSRSMDKKSEALGFGADQYFATSDPETFKALAGRFDLILNTVSANLNVDAYLSLLRVDGTLVNVGAPGTPDQYNAFSLLMGRRSIAGTLVGGIQETQEMLDFSAEHSIAPQIEVIRADQVDEAYDRVLRSDVRYRFVIDVSTL</sequence>
<evidence type="ECO:0000256" key="5">
    <source>
        <dbReference type="RuleBase" id="RU361277"/>
    </source>
</evidence>
<dbReference type="SMART" id="SM00829">
    <property type="entry name" value="PKS_ER"/>
    <property type="match status" value="1"/>
</dbReference>
<evidence type="ECO:0000256" key="3">
    <source>
        <dbReference type="ARBA" id="ARBA00022833"/>
    </source>
</evidence>
<feature type="domain" description="Enoyl reductase (ER)" evidence="6">
    <location>
        <begin position="22"/>
        <end position="358"/>
    </location>
</feature>
<dbReference type="InterPro" id="IPR011032">
    <property type="entry name" value="GroES-like_sf"/>
</dbReference>
<comment type="caution">
    <text evidence="7">The sequence shown here is derived from an EMBL/GenBank/DDBJ whole genome shotgun (WGS) entry which is preliminary data.</text>
</comment>
<dbReference type="InterPro" id="IPR013154">
    <property type="entry name" value="ADH-like_N"/>
</dbReference>
<dbReference type="PANTHER" id="PTHR42683">
    <property type="entry name" value="ALDEHYDE REDUCTASE"/>
    <property type="match status" value="1"/>
</dbReference>
<evidence type="ECO:0000256" key="1">
    <source>
        <dbReference type="ARBA" id="ARBA00001947"/>
    </source>
</evidence>
<dbReference type="Proteomes" id="UP001580346">
    <property type="component" value="Unassembled WGS sequence"/>
</dbReference>
<dbReference type="InterPro" id="IPR020843">
    <property type="entry name" value="ER"/>
</dbReference>
<dbReference type="InterPro" id="IPR047109">
    <property type="entry name" value="CAD-like"/>
</dbReference>
<accession>A0ABV5AQ24</accession>
<dbReference type="Gene3D" id="3.90.180.10">
    <property type="entry name" value="Medium-chain alcohol dehydrogenases, catalytic domain"/>
    <property type="match status" value="1"/>
</dbReference>
<dbReference type="InterPro" id="IPR013149">
    <property type="entry name" value="ADH-like_C"/>
</dbReference>
<evidence type="ECO:0000313" key="7">
    <source>
        <dbReference type="EMBL" id="MFB5266095.1"/>
    </source>
</evidence>
<keyword evidence="8" id="KW-1185">Reference proteome</keyword>
<evidence type="ECO:0000256" key="2">
    <source>
        <dbReference type="ARBA" id="ARBA00022723"/>
    </source>
</evidence>
<dbReference type="PROSITE" id="PS00059">
    <property type="entry name" value="ADH_ZINC"/>
    <property type="match status" value="1"/>
</dbReference>
<dbReference type="CDD" id="cd05283">
    <property type="entry name" value="CAD1"/>
    <property type="match status" value="1"/>
</dbReference>
<keyword evidence="3 5" id="KW-0862">Zinc</keyword>
<evidence type="ECO:0000256" key="4">
    <source>
        <dbReference type="ARBA" id="ARBA00023002"/>
    </source>
</evidence>
<reference evidence="7 8" key="1">
    <citation type="submission" date="2024-09" db="EMBL/GenBank/DDBJ databases">
        <title>Paenibacillus zeirhizospherea sp. nov., isolated from surface of the maize (Zea mays) roots in a horticulture field, Hungary.</title>
        <authorList>
            <person name="Marton D."/>
            <person name="Farkas M."/>
            <person name="Bedics A."/>
            <person name="Toth E."/>
            <person name="Tancsics A."/>
            <person name="Boka K."/>
            <person name="Maroti G."/>
            <person name="Kriszt B."/>
            <person name="Cserhati M."/>
        </authorList>
    </citation>
    <scope>NUCLEOTIDE SEQUENCE [LARGE SCALE GENOMIC DNA]</scope>
    <source>
        <strain evidence="7 8">KCTC 33519</strain>
    </source>
</reference>
<dbReference type="SUPFAM" id="SSF51735">
    <property type="entry name" value="NAD(P)-binding Rossmann-fold domains"/>
    <property type="match status" value="1"/>
</dbReference>
<gene>
    <name evidence="7" type="ORF">ACE41H_04755</name>
</gene>
<organism evidence="7 8">
    <name type="scientific">Paenibacillus enshidis</name>
    <dbReference type="NCBI Taxonomy" id="1458439"/>
    <lineage>
        <taxon>Bacteria</taxon>
        <taxon>Bacillati</taxon>
        <taxon>Bacillota</taxon>
        <taxon>Bacilli</taxon>
        <taxon>Bacillales</taxon>
        <taxon>Paenibacillaceae</taxon>
        <taxon>Paenibacillus</taxon>
    </lineage>
</organism>
<dbReference type="SUPFAM" id="SSF50129">
    <property type="entry name" value="GroES-like"/>
    <property type="match status" value="1"/>
</dbReference>